<proteinExistence type="predicted"/>
<evidence type="ECO:0000313" key="1">
    <source>
        <dbReference type="EMBL" id="BBE11095.1"/>
    </source>
</evidence>
<gene>
    <name evidence="1" type="ORF">HH1059_16160</name>
</gene>
<dbReference type="KEGG" id="hhk:HH1059_16160"/>
<sequence length="69" mass="7612">MLTSCLDNSTPRVERRAYYNICTPNCEVLALGQLLKALSATNQPRCRETANPYAGVLNSGFPEAIQLPR</sequence>
<reference evidence="1" key="1">
    <citation type="submission" date="2016-02" db="EMBL/GenBank/DDBJ databases">
        <title>Halorhodospira halochloris DSM-1059 complete genome, version 2.</title>
        <authorList>
            <person name="Tsukatani Y."/>
        </authorList>
    </citation>
    <scope>NUCLEOTIDE SEQUENCE</scope>
    <source>
        <strain evidence="1">DSM 1059</strain>
    </source>
</reference>
<dbReference type="Proteomes" id="UP000218890">
    <property type="component" value="Chromosome"/>
</dbReference>
<protein>
    <submittedName>
        <fullName evidence="1">Uncharacterized protein</fullName>
    </submittedName>
</protein>
<accession>A0A2Z6EZL1</accession>
<dbReference type="AlphaFoldDB" id="A0A2Z6EZL1"/>
<dbReference type="EMBL" id="AP017372">
    <property type="protein sequence ID" value="BBE11095.1"/>
    <property type="molecule type" value="Genomic_DNA"/>
</dbReference>
<keyword evidence="2" id="KW-1185">Reference proteome</keyword>
<evidence type="ECO:0000313" key="2">
    <source>
        <dbReference type="Proteomes" id="UP000218890"/>
    </source>
</evidence>
<organism evidence="1 2">
    <name type="scientific">Halorhodospira halochloris</name>
    <name type="common">Ectothiorhodospira halochloris</name>
    <dbReference type="NCBI Taxonomy" id="1052"/>
    <lineage>
        <taxon>Bacteria</taxon>
        <taxon>Pseudomonadati</taxon>
        <taxon>Pseudomonadota</taxon>
        <taxon>Gammaproteobacteria</taxon>
        <taxon>Chromatiales</taxon>
        <taxon>Ectothiorhodospiraceae</taxon>
        <taxon>Halorhodospira</taxon>
    </lineage>
</organism>
<name>A0A2Z6EZL1_HALHR</name>